<evidence type="ECO:0000313" key="2">
    <source>
        <dbReference type="Proteomes" id="UP000001593"/>
    </source>
</evidence>
<dbReference type="HOGENOM" id="CLU_2309301_0_0_1"/>
<dbReference type="GO" id="GO:0031929">
    <property type="term" value="P:TOR signaling"/>
    <property type="evidence" value="ECO:0007669"/>
    <property type="project" value="InterPro"/>
</dbReference>
<dbReference type="eggNOG" id="KOG1517">
    <property type="taxonomic scope" value="Eukaryota"/>
</dbReference>
<protein>
    <submittedName>
        <fullName evidence="1">Uncharacterized protein</fullName>
    </submittedName>
</protein>
<dbReference type="InParanoid" id="A7TCT4"/>
<reference evidence="1 2" key="1">
    <citation type="journal article" date="2007" name="Science">
        <title>Sea anemone genome reveals ancestral eumetazoan gene repertoire and genomic organization.</title>
        <authorList>
            <person name="Putnam N.H."/>
            <person name="Srivastava M."/>
            <person name="Hellsten U."/>
            <person name="Dirks B."/>
            <person name="Chapman J."/>
            <person name="Salamov A."/>
            <person name="Terry A."/>
            <person name="Shapiro H."/>
            <person name="Lindquist E."/>
            <person name="Kapitonov V.V."/>
            <person name="Jurka J."/>
            <person name="Genikhovich G."/>
            <person name="Grigoriev I.V."/>
            <person name="Lucas S.M."/>
            <person name="Steele R.E."/>
            <person name="Finnerty J.R."/>
            <person name="Technau U."/>
            <person name="Martindale M.Q."/>
            <person name="Rokhsar D.S."/>
        </authorList>
    </citation>
    <scope>NUCLEOTIDE SEQUENCE [LARGE SCALE GENOMIC DNA]</scope>
    <source>
        <strain evidence="2">CH2 X CH6</strain>
    </source>
</reference>
<dbReference type="EMBL" id="DS476721">
    <property type="protein sequence ID" value="EDO26130.1"/>
    <property type="molecule type" value="Genomic_DNA"/>
</dbReference>
<dbReference type="AlphaFoldDB" id="A7TCT4"/>
<gene>
    <name evidence="1" type="ORF">NEMVEDRAFT_v1g225368</name>
</gene>
<evidence type="ECO:0000313" key="1">
    <source>
        <dbReference type="EMBL" id="EDO26130.1"/>
    </source>
</evidence>
<name>A7TCT4_NEMVE</name>
<dbReference type="GO" id="GO:0031931">
    <property type="term" value="C:TORC1 complex"/>
    <property type="evidence" value="ECO:0007669"/>
    <property type="project" value="InterPro"/>
</dbReference>
<proteinExistence type="predicted"/>
<dbReference type="PhylomeDB" id="A7TCT4"/>
<organism evidence="1 2">
    <name type="scientific">Nematostella vectensis</name>
    <name type="common">Starlet sea anemone</name>
    <dbReference type="NCBI Taxonomy" id="45351"/>
    <lineage>
        <taxon>Eukaryota</taxon>
        <taxon>Metazoa</taxon>
        <taxon>Cnidaria</taxon>
        <taxon>Anthozoa</taxon>
        <taxon>Hexacorallia</taxon>
        <taxon>Actiniaria</taxon>
        <taxon>Edwardsiidae</taxon>
        <taxon>Nematostella</taxon>
    </lineage>
</organism>
<accession>A7TCT4</accession>
<dbReference type="PANTHER" id="PTHR12848">
    <property type="entry name" value="REGULATORY-ASSOCIATED PROTEIN OF MTOR"/>
    <property type="match status" value="1"/>
</dbReference>
<dbReference type="PANTHER" id="PTHR12848:SF16">
    <property type="entry name" value="REGULATORY-ASSOCIATED PROTEIN OF MTOR"/>
    <property type="match status" value="1"/>
</dbReference>
<dbReference type="Proteomes" id="UP000001593">
    <property type="component" value="Unassembled WGS sequence"/>
</dbReference>
<dbReference type="InterPro" id="IPR004083">
    <property type="entry name" value="Raptor"/>
</dbReference>
<sequence length="100" mass="11029">MPVPLAVKNCIQLAACAANQLLPMNPELPADLFTSCLTTPIKVALRWFCSQNSSKIVPGMTLELIEKHAWDLAVDLCLLQLPEVIENPANFKVSSYYTVL</sequence>
<keyword evidence="2" id="KW-1185">Reference proteome</keyword>
<dbReference type="STRING" id="45351.A7TCT4"/>